<keyword evidence="1" id="KW-1133">Transmembrane helix</keyword>
<feature type="transmembrane region" description="Helical" evidence="1">
    <location>
        <begin position="549"/>
        <end position="570"/>
    </location>
</feature>
<dbReference type="Pfam" id="PF01757">
    <property type="entry name" value="Acyl_transf_3"/>
    <property type="match status" value="1"/>
</dbReference>
<evidence type="ECO:0000313" key="5">
    <source>
        <dbReference type="Proteomes" id="UP001159042"/>
    </source>
</evidence>
<feature type="domain" description="Nose resistant-to-fluoxetine protein N-terminal" evidence="3">
    <location>
        <begin position="1"/>
        <end position="95"/>
    </location>
</feature>
<sequence>MGQFAQCLKTESEDGFIKGKYCIASLTSQFSLSKALEDNIKRANYSVAITIRKKARNLVYMQKRDENDAAAVYQPGITWAICLPSLCTDNDVTEIFNFIVNGSAVSCQTKDDLNPPLDTGAIISILILGFFALLLVGSTSLDLYSTFNKREVRHVALTAFSVYSNGRKLFRISKNSGELTCLNGIRFLSMMWVIIGHIFSMVYMAPIVNFKDVMEWVESSRSMTIASGTLSVDSFFLMSGALLVYGYFKSKHNRINFNIFQFYFHRFLRITPALAATVLVSANLAKYMGSGPKWNYISVLEDGCKKYWWSILTYTQNYVVSANDMCLPHTWYLCIDMQLYLISPLILIPLWKYPKLGLTMVLGSIATFVIVPFAVAYSTGIPALITNFKVDTSLIEDFYVYYYMKTHTRPAPWCIGLALGYLLAKIEFEGKFTYTLNKIIVVSSWVVCLVVLITCVYGGHSDLLKADYNQLENSFYIGFVRPVWAACLAWVIFACVSGHGGPINWFLSWPVYQVLNRFTYSVYLLHYPLLQLLVFTLKTGVYFDDLSAAYLFWGITMFSFGISIIWVLAFESPVVVIEKNTTQWCEKG</sequence>
<evidence type="ECO:0000259" key="3">
    <source>
        <dbReference type="Pfam" id="PF20146"/>
    </source>
</evidence>
<dbReference type="InterPro" id="IPR006621">
    <property type="entry name" value="Nose-resist-to-fluoxetine_N"/>
</dbReference>
<feature type="transmembrane region" description="Helical" evidence="1">
    <location>
        <begin position="267"/>
        <end position="285"/>
    </location>
</feature>
<evidence type="ECO:0000313" key="4">
    <source>
        <dbReference type="EMBL" id="KAJ8916787.1"/>
    </source>
</evidence>
<feature type="transmembrane region" description="Helical" evidence="1">
    <location>
        <begin position="330"/>
        <end position="351"/>
    </location>
</feature>
<accession>A0AAV8VR37</accession>
<feature type="transmembrane region" description="Helical" evidence="1">
    <location>
        <begin position="440"/>
        <end position="459"/>
    </location>
</feature>
<feature type="transmembrane region" description="Helical" evidence="1">
    <location>
        <begin position="518"/>
        <end position="537"/>
    </location>
</feature>
<comment type="caution">
    <text evidence="4">The sequence shown here is derived from an EMBL/GenBank/DDBJ whole genome shotgun (WGS) entry which is preliminary data.</text>
</comment>
<evidence type="ECO:0008006" key="6">
    <source>
        <dbReference type="Google" id="ProtNLM"/>
    </source>
</evidence>
<evidence type="ECO:0000256" key="1">
    <source>
        <dbReference type="SAM" id="Phobius"/>
    </source>
</evidence>
<feature type="transmembrane region" description="Helical" evidence="1">
    <location>
        <begin position="184"/>
        <end position="205"/>
    </location>
</feature>
<feature type="transmembrane region" description="Helical" evidence="1">
    <location>
        <begin position="121"/>
        <end position="144"/>
    </location>
</feature>
<dbReference type="InterPro" id="IPR002656">
    <property type="entry name" value="Acyl_transf_3_dom"/>
</dbReference>
<dbReference type="Pfam" id="PF20146">
    <property type="entry name" value="NRF"/>
    <property type="match status" value="1"/>
</dbReference>
<organism evidence="4 5">
    <name type="scientific">Exocentrus adspersus</name>
    <dbReference type="NCBI Taxonomy" id="1586481"/>
    <lineage>
        <taxon>Eukaryota</taxon>
        <taxon>Metazoa</taxon>
        <taxon>Ecdysozoa</taxon>
        <taxon>Arthropoda</taxon>
        <taxon>Hexapoda</taxon>
        <taxon>Insecta</taxon>
        <taxon>Pterygota</taxon>
        <taxon>Neoptera</taxon>
        <taxon>Endopterygota</taxon>
        <taxon>Coleoptera</taxon>
        <taxon>Polyphaga</taxon>
        <taxon>Cucujiformia</taxon>
        <taxon>Chrysomeloidea</taxon>
        <taxon>Cerambycidae</taxon>
        <taxon>Lamiinae</taxon>
        <taxon>Acanthocinini</taxon>
        <taxon>Exocentrus</taxon>
    </lineage>
</organism>
<feature type="transmembrane region" description="Helical" evidence="1">
    <location>
        <begin position="358"/>
        <end position="377"/>
    </location>
</feature>
<dbReference type="PANTHER" id="PTHR11161:SF0">
    <property type="entry name" value="O-ACYLTRANSFERASE LIKE PROTEIN"/>
    <property type="match status" value="1"/>
</dbReference>
<feature type="transmembrane region" description="Helical" evidence="1">
    <location>
        <begin position="479"/>
        <end position="497"/>
    </location>
</feature>
<dbReference type="EMBL" id="JANEYG010000039">
    <property type="protein sequence ID" value="KAJ8916787.1"/>
    <property type="molecule type" value="Genomic_DNA"/>
</dbReference>
<dbReference type="GO" id="GO:0016747">
    <property type="term" value="F:acyltransferase activity, transferring groups other than amino-acyl groups"/>
    <property type="evidence" value="ECO:0007669"/>
    <property type="project" value="InterPro"/>
</dbReference>
<keyword evidence="5" id="KW-1185">Reference proteome</keyword>
<evidence type="ECO:0000259" key="2">
    <source>
        <dbReference type="Pfam" id="PF01757"/>
    </source>
</evidence>
<feature type="transmembrane region" description="Helical" evidence="1">
    <location>
        <begin position="225"/>
        <end position="247"/>
    </location>
</feature>
<dbReference type="Proteomes" id="UP001159042">
    <property type="component" value="Unassembled WGS sequence"/>
</dbReference>
<gene>
    <name evidence="4" type="ORF">NQ315_005792</name>
</gene>
<keyword evidence="1" id="KW-0472">Membrane</keyword>
<feature type="transmembrane region" description="Helical" evidence="1">
    <location>
        <begin position="410"/>
        <end position="428"/>
    </location>
</feature>
<dbReference type="AlphaFoldDB" id="A0AAV8VR37"/>
<protein>
    <recommendedName>
        <fullName evidence="6">Nose resistant to fluoxetine protein 6</fullName>
    </recommendedName>
</protein>
<dbReference type="InterPro" id="IPR052728">
    <property type="entry name" value="O2_lipid_transport_reg"/>
</dbReference>
<reference evidence="4 5" key="1">
    <citation type="journal article" date="2023" name="Insect Mol. Biol.">
        <title>Genome sequencing provides insights into the evolution of gene families encoding plant cell wall-degrading enzymes in longhorned beetles.</title>
        <authorList>
            <person name="Shin N.R."/>
            <person name="Okamura Y."/>
            <person name="Kirsch R."/>
            <person name="Pauchet Y."/>
        </authorList>
    </citation>
    <scope>NUCLEOTIDE SEQUENCE [LARGE SCALE GENOMIC DNA]</scope>
    <source>
        <strain evidence="4">EAD_L_NR</strain>
    </source>
</reference>
<feature type="domain" description="Acyltransferase 3" evidence="2">
    <location>
        <begin position="181"/>
        <end position="567"/>
    </location>
</feature>
<name>A0AAV8VR37_9CUCU</name>
<proteinExistence type="predicted"/>
<dbReference type="PANTHER" id="PTHR11161">
    <property type="entry name" value="O-ACYLTRANSFERASE"/>
    <property type="match status" value="1"/>
</dbReference>
<keyword evidence="1" id="KW-0812">Transmembrane</keyword>